<dbReference type="InterPro" id="IPR029045">
    <property type="entry name" value="ClpP/crotonase-like_dom_sf"/>
</dbReference>
<accession>A0A6M4IPN8</accession>
<keyword evidence="2" id="KW-0413">Isomerase</keyword>
<dbReference type="PANTHER" id="PTHR43802">
    <property type="entry name" value="ENOYL-COA HYDRATASE"/>
    <property type="match status" value="1"/>
</dbReference>
<dbReference type="InterPro" id="IPR001753">
    <property type="entry name" value="Enoyl-CoA_hydra/iso"/>
</dbReference>
<dbReference type="Pfam" id="PF00378">
    <property type="entry name" value="ECH_1"/>
    <property type="match status" value="1"/>
</dbReference>
<evidence type="ECO:0000313" key="2">
    <source>
        <dbReference type="EMBL" id="QJR35719.1"/>
    </source>
</evidence>
<evidence type="ECO:0000313" key="3">
    <source>
        <dbReference type="Proteomes" id="UP000500938"/>
    </source>
</evidence>
<dbReference type="InterPro" id="IPR014748">
    <property type="entry name" value="Enoyl-CoA_hydra_C"/>
</dbReference>
<dbReference type="SUPFAM" id="SSF52096">
    <property type="entry name" value="ClpP/crotonase"/>
    <property type="match status" value="1"/>
</dbReference>
<keyword evidence="3" id="KW-1185">Reference proteome</keyword>
<reference evidence="2 3" key="1">
    <citation type="submission" date="2020-05" db="EMBL/GenBank/DDBJ databases">
        <title>Complete genome sequence of Gemmatimonas greenlandica TET16.</title>
        <authorList>
            <person name="Zeng Y."/>
        </authorList>
    </citation>
    <scope>NUCLEOTIDE SEQUENCE [LARGE SCALE GENOMIC DNA]</scope>
    <source>
        <strain evidence="2 3">TET16</strain>
    </source>
</reference>
<dbReference type="AlphaFoldDB" id="A0A6M4IPN8"/>
<dbReference type="EC" id="5.3.3.18" evidence="2"/>
<dbReference type="KEGG" id="ggr:HKW67_09450"/>
<dbReference type="GO" id="GO:0016853">
    <property type="term" value="F:isomerase activity"/>
    <property type="evidence" value="ECO:0007669"/>
    <property type="project" value="UniProtKB-KW"/>
</dbReference>
<dbReference type="Proteomes" id="UP000500938">
    <property type="component" value="Chromosome"/>
</dbReference>
<evidence type="ECO:0000256" key="1">
    <source>
        <dbReference type="ARBA" id="ARBA00005254"/>
    </source>
</evidence>
<dbReference type="Gene3D" id="3.90.226.10">
    <property type="entry name" value="2-enoyl-CoA Hydratase, Chain A, domain 1"/>
    <property type="match status" value="1"/>
</dbReference>
<sequence length="265" mass="28106">MSSPTPSLLIDQREGVLTLTLNRPDVLNSFNREMAAALHAALADAASDSAVRAIVLTGAGRGFCAGQDLAEALPQDDGPMPDIGEIVRSCYNPIIRAIRTIEKPVLCAVNGIAAGAGANLAFACDLTIAADDVSFVESFAKLGLIPDTSGTFFVPRLVGTQRATGMFFLAEKLPALKAKEWGLIWDVAPKAELMATVQAMAASMATQATRGFGLTKRAMLTSFSNTLDEQLEVEAQAMHEAGRTADYEEGVRAFLDKRAPIYRGA</sequence>
<gene>
    <name evidence="2" type="ORF">HKW67_09450</name>
</gene>
<dbReference type="Gene3D" id="1.10.12.10">
    <property type="entry name" value="Lyase 2-enoyl-coa Hydratase, Chain A, domain 2"/>
    <property type="match status" value="1"/>
</dbReference>
<organism evidence="2 3">
    <name type="scientific">Gemmatimonas groenlandica</name>
    <dbReference type="NCBI Taxonomy" id="2732249"/>
    <lineage>
        <taxon>Bacteria</taxon>
        <taxon>Pseudomonadati</taxon>
        <taxon>Gemmatimonadota</taxon>
        <taxon>Gemmatimonadia</taxon>
        <taxon>Gemmatimonadales</taxon>
        <taxon>Gemmatimonadaceae</taxon>
        <taxon>Gemmatimonas</taxon>
    </lineage>
</organism>
<name>A0A6M4IPN8_9BACT</name>
<dbReference type="PANTHER" id="PTHR43802:SF1">
    <property type="entry name" value="IP11341P-RELATED"/>
    <property type="match status" value="1"/>
</dbReference>
<dbReference type="CDD" id="cd06558">
    <property type="entry name" value="crotonase-like"/>
    <property type="match status" value="1"/>
</dbReference>
<dbReference type="RefSeq" id="WP_171225150.1">
    <property type="nucleotide sequence ID" value="NZ_CP053085.1"/>
</dbReference>
<dbReference type="EMBL" id="CP053085">
    <property type="protein sequence ID" value="QJR35719.1"/>
    <property type="molecule type" value="Genomic_DNA"/>
</dbReference>
<protein>
    <submittedName>
        <fullName evidence="2">2-(1,2-epoxy-1,2-dihydrophenyl)acetyl-CoA isomerase</fullName>
        <ecNumber evidence="2">5.3.3.18</ecNumber>
    </submittedName>
</protein>
<proteinExistence type="inferred from homology"/>
<comment type="similarity">
    <text evidence="1">Belongs to the enoyl-CoA hydratase/isomerase family.</text>
</comment>